<dbReference type="KEGG" id="azm:DM194_10005"/>
<dbReference type="RefSeq" id="WP_111067183.1">
    <property type="nucleotide sequence ID" value="NZ_CP029829.1"/>
</dbReference>
<dbReference type="Proteomes" id="UP000249605">
    <property type="component" value="Chromosome"/>
</dbReference>
<evidence type="ECO:0000313" key="2">
    <source>
        <dbReference type="EMBL" id="AWU94569.1"/>
    </source>
</evidence>
<keyword evidence="1" id="KW-0472">Membrane</keyword>
<evidence type="ECO:0000313" key="3">
    <source>
        <dbReference type="Proteomes" id="UP000249605"/>
    </source>
</evidence>
<dbReference type="EMBL" id="CP029829">
    <property type="protein sequence ID" value="AWU94569.1"/>
    <property type="molecule type" value="Genomic_DNA"/>
</dbReference>
<feature type="transmembrane region" description="Helical" evidence="1">
    <location>
        <begin position="6"/>
        <end position="24"/>
    </location>
</feature>
<protein>
    <submittedName>
        <fullName evidence="2">Uncharacterized protein</fullName>
    </submittedName>
</protein>
<proteinExistence type="predicted"/>
<name>A0A2U9SA49_9PROT</name>
<sequence length="59" mass="6443">MSETNWLSLVALLMVAVLVVPAALRRNRGVALRNAALWLAVIVALVWIYNSFGPFGGNF</sequence>
<gene>
    <name evidence="2" type="ORF">DM194_10005</name>
</gene>
<reference evidence="2 3" key="1">
    <citation type="journal article" date="2019" name="Int. J. Syst. Evol. Microbiol.">
        <title>Azospirillum ramasamyi sp. nov., a novel diazotrophic bacterium isolated from fermented bovine products.</title>
        <authorList>
            <person name="Anandham R."/>
            <person name="Heo J."/>
            <person name="Krishnamoorthy R."/>
            <person name="SenthilKumar M."/>
            <person name="Gopal N.O."/>
            <person name="Kim S.J."/>
            <person name="Kwon S.W."/>
        </authorList>
    </citation>
    <scope>NUCLEOTIDE SEQUENCE [LARGE SCALE GENOMIC DNA]</scope>
    <source>
        <strain evidence="2 3">M2T2B2</strain>
    </source>
</reference>
<keyword evidence="3" id="KW-1185">Reference proteome</keyword>
<keyword evidence="1" id="KW-1133">Transmembrane helix</keyword>
<feature type="transmembrane region" description="Helical" evidence="1">
    <location>
        <begin position="31"/>
        <end position="49"/>
    </location>
</feature>
<evidence type="ECO:0000256" key="1">
    <source>
        <dbReference type="SAM" id="Phobius"/>
    </source>
</evidence>
<keyword evidence="1" id="KW-0812">Transmembrane</keyword>
<accession>A0A2U9SA49</accession>
<dbReference type="AlphaFoldDB" id="A0A2U9SA49"/>
<organism evidence="2 3">
    <name type="scientific">Azospirillum ramasamyi</name>
    <dbReference type="NCBI Taxonomy" id="682998"/>
    <lineage>
        <taxon>Bacteria</taxon>
        <taxon>Pseudomonadati</taxon>
        <taxon>Pseudomonadota</taxon>
        <taxon>Alphaproteobacteria</taxon>
        <taxon>Rhodospirillales</taxon>
        <taxon>Azospirillaceae</taxon>
        <taxon>Azospirillum</taxon>
    </lineage>
</organism>